<dbReference type="PANTHER" id="PTHR22916:SF3">
    <property type="entry name" value="UDP-GLCNAC:BETAGAL BETA-1,3-N-ACETYLGLUCOSAMINYLTRANSFERASE-LIKE PROTEIN 1"/>
    <property type="match status" value="1"/>
</dbReference>
<evidence type="ECO:0000313" key="3">
    <source>
        <dbReference type="EMBL" id="NQX47271.1"/>
    </source>
</evidence>
<dbReference type="SUPFAM" id="SSF53448">
    <property type="entry name" value="Nucleotide-diphospho-sugar transferases"/>
    <property type="match status" value="1"/>
</dbReference>
<gene>
    <name evidence="3" type="ORF">HQN87_18210</name>
</gene>
<reference evidence="3 4" key="1">
    <citation type="submission" date="2020-05" db="EMBL/GenBank/DDBJ databases">
        <title>Paenibacillus glebae, sp. nov., Paenibacillus humi sp. nov., Paenibacillus pedi sp. nov., Paenibacillus terrestris sp. nov. and Paenibacillus terricola sp. nov., isolated from a forest top soil sample.</title>
        <authorList>
            <person name="Qi S."/>
            <person name="Carlier A."/>
            <person name="Cnockaert M."/>
            <person name="Vandamme P."/>
        </authorList>
    </citation>
    <scope>NUCLEOTIDE SEQUENCE [LARGE SCALE GENOMIC DNA]</scope>
    <source>
        <strain evidence="3 4">LMG 29502</strain>
    </source>
</reference>
<evidence type="ECO:0000313" key="4">
    <source>
        <dbReference type="Proteomes" id="UP000711047"/>
    </source>
</evidence>
<dbReference type="Pfam" id="PF00535">
    <property type="entry name" value="Glycos_transf_2"/>
    <property type="match status" value="1"/>
</dbReference>
<evidence type="ECO:0000256" key="1">
    <source>
        <dbReference type="ARBA" id="ARBA00006739"/>
    </source>
</evidence>
<accession>A0ABX2DUZ6</accession>
<sequence>MDMQILLSTYNGEQYIEEQIDSIMSQSFSDFKLLIRDDGSEDNTVPYIEKCLEKYPGKIIFFTGRNIGAKASFFELLRHSDPMCLYYSFCDQDDVWLEHKILRAVSAMENEDDNLPLLYFTSTMLTDFNLEPHKIWPRYSNLRPSFNNALVDNVVVGTTAAFNNKARDVLLSRNPDYQYVIMHDWWAYLCISVFGKVLYDKEPSVLYRQHQNNLVGGDRGWLDFFRRKWRSYSTNRSSRHLYYQAKEFMTCFGDSMSAEEYNKILCFCSPRITYISRIRYMKKSGLYRHSFLENAILKFLILSGYI</sequence>
<protein>
    <submittedName>
        <fullName evidence="3">Glycosyltransferase family 2 protein</fullName>
    </submittedName>
</protein>
<comment type="similarity">
    <text evidence="1">Belongs to the glycosyltransferase 2 family.</text>
</comment>
<name>A0ABX2DUZ6_9BACL</name>
<dbReference type="EMBL" id="JABMKX010000009">
    <property type="protein sequence ID" value="NQX47271.1"/>
    <property type="molecule type" value="Genomic_DNA"/>
</dbReference>
<keyword evidence="4" id="KW-1185">Reference proteome</keyword>
<proteinExistence type="inferred from homology"/>
<dbReference type="CDD" id="cd04196">
    <property type="entry name" value="GT_2_like_d"/>
    <property type="match status" value="1"/>
</dbReference>
<dbReference type="Gene3D" id="3.90.550.10">
    <property type="entry name" value="Spore Coat Polysaccharide Biosynthesis Protein SpsA, Chain A"/>
    <property type="match status" value="1"/>
</dbReference>
<dbReference type="InterPro" id="IPR029044">
    <property type="entry name" value="Nucleotide-diphossugar_trans"/>
</dbReference>
<evidence type="ECO:0000259" key="2">
    <source>
        <dbReference type="Pfam" id="PF00535"/>
    </source>
</evidence>
<dbReference type="Proteomes" id="UP000711047">
    <property type="component" value="Unassembled WGS sequence"/>
</dbReference>
<dbReference type="InterPro" id="IPR001173">
    <property type="entry name" value="Glyco_trans_2-like"/>
</dbReference>
<dbReference type="PANTHER" id="PTHR22916">
    <property type="entry name" value="GLYCOSYLTRANSFERASE"/>
    <property type="match status" value="1"/>
</dbReference>
<feature type="domain" description="Glycosyltransferase 2-like" evidence="2">
    <location>
        <begin position="5"/>
        <end position="166"/>
    </location>
</feature>
<organism evidence="3 4">
    <name type="scientific">Paenibacillus tritici</name>
    <dbReference type="NCBI Taxonomy" id="1873425"/>
    <lineage>
        <taxon>Bacteria</taxon>
        <taxon>Bacillati</taxon>
        <taxon>Bacillota</taxon>
        <taxon>Bacilli</taxon>
        <taxon>Bacillales</taxon>
        <taxon>Paenibacillaceae</taxon>
        <taxon>Paenibacillus</taxon>
    </lineage>
</organism>
<comment type="caution">
    <text evidence="3">The sequence shown here is derived from an EMBL/GenBank/DDBJ whole genome shotgun (WGS) entry which is preliminary data.</text>
</comment>